<protein>
    <submittedName>
        <fullName evidence="4">J domain-containing protein</fullName>
    </submittedName>
</protein>
<gene>
    <name evidence="4" type="ORF">NQ502_16575</name>
</gene>
<feature type="domain" description="J" evidence="3">
    <location>
        <begin position="3"/>
        <end position="73"/>
    </location>
</feature>
<evidence type="ECO:0000313" key="5">
    <source>
        <dbReference type="Proteomes" id="UP001060164"/>
    </source>
</evidence>
<dbReference type="SUPFAM" id="SSF46565">
    <property type="entry name" value="Chaperone J-domain"/>
    <property type="match status" value="1"/>
</dbReference>
<dbReference type="RefSeq" id="WP_028527283.1">
    <property type="nucleotide sequence ID" value="NZ_CABLBR010000001.1"/>
</dbReference>
<proteinExistence type="predicted"/>
<dbReference type="PANTHER" id="PTHR43096">
    <property type="entry name" value="DNAJ HOMOLOG 1, MITOCHONDRIAL-RELATED"/>
    <property type="match status" value="1"/>
</dbReference>
<dbReference type="PROSITE" id="PS50076">
    <property type="entry name" value="DNAJ_2"/>
    <property type="match status" value="1"/>
</dbReference>
<evidence type="ECO:0000256" key="1">
    <source>
        <dbReference type="ARBA" id="ARBA00022705"/>
    </source>
</evidence>
<dbReference type="Gene3D" id="1.10.287.110">
    <property type="entry name" value="DnaJ domain"/>
    <property type="match status" value="1"/>
</dbReference>
<dbReference type="PANTHER" id="PTHR43096:SF52">
    <property type="entry name" value="DNAJ HOMOLOG 1, MITOCHONDRIAL-RELATED"/>
    <property type="match status" value="1"/>
</dbReference>
<keyword evidence="1" id="KW-0235">DNA replication</keyword>
<reference evidence="4" key="1">
    <citation type="journal article" date="2022" name="Cell">
        <title>Design, construction, and in vivo augmentation of a complex gut microbiome.</title>
        <authorList>
            <person name="Cheng A.G."/>
            <person name="Ho P.Y."/>
            <person name="Aranda-Diaz A."/>
            <person name="Jain S."/>
            <person name="Yu F.B."/>
            <person name="Meng X."/>
            <person name="Wang M."/>
            <person name="Iakiviak M."/>
            <person name="Nagashima K."/>
            <person name="Zhao A."/>
            <person name="Murugkar P."/>
            <person name="Patil A."/>
            <person name="Atabakhsh K."/>
            <person name="Weakley A."/>
            <person name="Yan J."/>
            <person name="Brumbaugh A.R."/>
            <person name="Higginbottom S."/>
            <person name="Dimas A."/>
            <person name="Shiver A.L."/>
            <person name="Deutschbauer A."/>
            <person name="Neff N."/>
            <person name="Sonnenburg J.L."/>
            <person name="Huang K.C."/>
            <person name="Fischbach M.A."/>
        </authorList>
    </citation>
    <scope>NUCLEOTIDE SEQUENCE</scope>
    <source>
        <strain evidence="4">DSM 19829</strain>
    </source>
</reference>
<keyword evidence="5" id="KW-1185">Reference proteome</keyword>
<dbReference type="PRINTS" id="PR00625">
    <property type="entry name" value="JDOMAIN"/>
</dbReference>
<dbReference type="Pfam" id="PF00226">
    <property type="entry name" value="DnaJ"/>
    <property type="match status" value="1"/>
</dbReference>
<dbReference type="Proteomes" id="UP001060164">
    <property type="component" value="Chromosome"/>
</dbReference>
<accession>A0ABY5VEM5</accession>
<name>A0ABY5VEM5_9FIRM</name>
<keyword evidence="2" id="KW-0143">Chaperone</keyword>
<evidence type="ECO:0000259" key="3">
    <source>
        <dbReference type="PROSITE" id="PS50076"/>
    </source>
</evidence>
<evidence type="ECO:0000256" key="2">
    <source>
        <dbReference type="ARBA" id="ARBA00023186"/>
    </source>
</evidence>
<dbReference type="InterPro" id="IPR011990">
    <property type="entry name" value="TPR-like_helical_dom_sf"/>
</dbReference>
<dbReference type="EMBL" id="CP102290">
    <property type="protein sequence ID" value="UWP58965.1"/>
    <property type="molecule type" value="Genomic_DNA"/>
</dbReference>
<dbReference type="CDD" id="cd06257">
    <property type="entry name" value="DnaJ"/>
    <property type="match status" value="1"/>
</dbReference>
<dbReference type="Gene3D" id="1.25.40.10">
    <property type="entry name" value="Tetratricopeptide repeat domain"/>
    <property type="match status" value="1"/>
</dbReference>
<dbReference type="SMART" id="SM00271">
    <property type="entry name" value="DnaJ"/>
    <property type="match status" value="1"/>
</dbReference>
<dbReference type="InterPro" id="IPR036869">
    <property type="entry name" value="J_dom_sf"/>
</dbReference>
<evidence type="ECO:0000313" key="4">
    <source>
        <dbReference type="EMBL" id="UWP58965.1"/>
    </source>
</evidence>
<organism evidence="4 5">
    <name type="scientific">Ruminococcus gauvreauii</name>
    <dbReference type="NCBI Taxonomy" id="438033"/>
    <lineage>
        <taxon>Bacteria</taxon>
        <taxon>Bacillati</taxon>
        <taxon>Bacillota</taxon>
        <taxon>Clostridia</taxon>
        <taxon>Eubacteriales</taxon>
        <taxon>Oscillospiraceae</taxon>
        <taxon>Ruminococcus</taxon>
    </lineage>
</organism>
<dbReference type="SUPFAM" id="SSF48452">
    <property type="entry name" value="TPR-like"/>
    <property type="match status" value="1"/>
</dbReference>
<sequence length="206" mass="23308">MLDPYSVLGVPSNASMDDIKKAYRKLSRMYHPDANVNNPNKEQAEEKFKQVQEAYNQILNERERGSSGYDSWYGRDTQKTSYGSDEETLKMQAAANYINSQHFREAMNVLNGIAGRSGDWYYLHAVANAGLGNNVSALEDAREALRRDPDNMKYQMLVNQLQSGSQWYENMGTGYGYERPQAGMGNCCWQCLAVNLFCNCCCGRPC</sequence>
<dbReference type="InterPro" id="IPR001623">
    <property type="entry name" value="DnaJ_domain"/>
</dbReference>